<proteinExistence type="predicted"/>
<keyword evidence="3" id="KW-1185">Reference proteome</keyword>
<dbReference type="PANTHER" id="PTHR46580">
    <property type="entry name" value="SENSOR KINASE-RELATED"/>
    <property type="match status" value="1"/>
</dbReference>
<dbReference type="PANTHER" id="PTHR46580:SF4">
    <property type="entry name" value="ATP_GTP-BINDING PROTEIN"/>
    <property type="match status" value="1"/>
</dbReference>
<protein>
    <submittedName>
        <fullName evidence="2">VCBS repeat-containing protein</fullName>
    </submittedName>
</protein>
<dbReference type="EMBL" id="RJTM01000068">
    <property type="protein sequence ID" value="RNL87879.1"/>
    <property type="molecule type" value="Genomic_DNA"/>
</dbReference>
<dbReference type="RefSeq" id="WP_123215795.1">
    <property type="nucleotide sequence ID" value="NZ_RJTM01000068.1"/>
</dbReference>
<dbReference type="Proteomes" id="UP000267469">
    <property type="component" value="Unassembled WGS sequence"/>
</dbReference>
<evidence type="ECO:0000256" key="1">
    <source>
        <dbReference type="ARBA" id="ARBA00022729"/>
    </source>
</evidence>
<dbReference type="AlphaFoldDB" id="A0A3N0EJP3"/>
<dbReference type="Gene3D" id="2.130.10.130">
    <property type="entry name" value="Integrin alpha, N-terminal"/>
    <property type="match status" value="1"/>
</dbReference>
<evidence type="ECO:0000313" key="2">
    <source>
        <dbReference type="EMBL" id="RNL87879.1"/>
    </source>
</evidence>
<name>A0A3N0EJP3_SINP1</name>
<dbReference type="InterPro" id="IPR013517">
    <property type="entry name" value="FG-GAP"/>
</dbReference>
<dbReference type="OrthoDB" id="9816120at2"/>
<dbReference type="Pfam" id="PF13517">
    <property type="entry name" value="FG-GAP_3"/>
    <property type="match status" value="1"/>
</dbReference>
<gene>
    <name evidence="2" type="ORF">ED312_09645</name>
</gene>
<sequence length="90" mass="9827">MGTRSNRTASITLSDIDRDGDLDALVANGRDWTEQNYVFYNDGKGGFKQAQPIGKFLNASYAMVSADFNNDGFMDIAVANVKPENSPKSD</sequence>
<dbReference type="SUPFAM" id="SSF69318">
    <property type="entry name" value="Integrin alpha N-terminal domain"/>
    <property type="match status" value="1"/>
</dbReference>
<dbReference type="InterPro" id="IPR028994">
    <property type="entry name" value="Integrin_alpha_N"/>
</dbReference>
<keyword evidence="1" id="KW-0732">Signal</keyword>
<reference evidence="2 3" key="1">
    <citation type="submission" date="2018-10" db="EMBL/GenBank/DDBJ databases">
        <title>Sinomicrobium pectinilyticum sp. nov., a pectinase-producing bacterium isolated from alkaline and saline soil, and emended description of the genus Sinomicrobium.</title>
        <authorList>
            <person name="Cheng B."/>
            <person name="Li C."/>
            <person name="Lai Q."/>
            <person name="Du M."/>
            <person name="Shao Z."/>
            <person name="Xu P."/>
            <person name="Yang C."/>
        </authorList>
    </citation>
    <scope>NUCLEOTIDE SEQUENCE [LARGE SCALE GENOMIC DNA]</scope>
    <source>
        <strain evidence="2 3">5DNS001</strain>
    </source>
</reference>
<evidence type="ECO:0000313" key="3">
    <source>
        <dbReference type="Proteomes" id="UP000267469"/>
    </source>
</evidence>
<organism evidence="2 3">
    <name type="scientific">Sinomicrobium pectinilyticum</name>
    <dbReference type="NCBI Taxonomy" id="1084421"/>
    <lineage>
        <taxon>Bacteria</taxon>
        <taxon>Pseudomonadati</taxon>
        <taxon>Bacteroidota</taxon>
        <taxon>Flavobacteriia</taxon>
        <taxon>Flavobacteriales</taxon>
        <taxon>Flavobacteriaceae</taxon>
        <taxon>Sinomicrobium</taxon>
    </lineage>
</organism>
<accession>A0A3N0EJP3</accession>
<comment type="caution">
    <text evidence="2">The sequence shown here is derived from an EMBL/GenBank/DDBJ whole genome shotgun (WGS) entry which is preliminary data.</text>
</comment>